<proteinExistence type="predicted"/>
<keyword evidence="3" id="KW-1185">Reference proteome</keyword>
<name>A0A1Y2CDB9_9FUNG</name>
<feature type="compositionally biased region" description="Low complexity" evidence="1">
    <location>
        <begin position="65"/>
        <end position="86"/>
    </location>
</feature>
<dbReference type="Proteomes" id="UP000193642">
    <property type="component" value="Unassembled WGS sequence"/>
</dbReference>
<gene>
    <name evidence="2" type="ORF">BCR33DRAFT_716874</name>
</gene>
<organism evidence="2 3">
    <name type="scientific">Rhizoclosmatium globosum</name>
    <dbReference type="NCBI Taxonomy" id="329046"/>
    <lineage>
        <taxon>Eukaryota</taxon>
        <taxon>Fungi</taxon>
        <taxon>Fungi incertae sedis</taxon>
        <taxon>Chytridiomycota</taxon>
        <taxon>Chytridiomycota incertae sedis</taxon>
        <taxon>Chytridiomycetes</taxon>
        <taxon>Chytridiales</taxon>
        <taxon>Chytriomycetaceae</taxon>
        <taxon>Rhizoclosmatium</taxon>
    </lineage>
</organism>
<dbReference type="Pfam" id="PF12855">
    <property type="entry name" value="Ecl1"/>
    <property type="match status" value="1"/>
</dbReference>
<sequence length="114" mass="12764">MEDFVQWCLICEKKLTHDGMYCSMNCLRTDFGIISPTAPSKNQHRDHLVLESLPSSEDICPPSPSLSVTSASSRRSSIKSNDSNGSISSYYEISHSILAPTVSLEFKSRPRRRL</sequence>
<comment type="caution">
    <text evidence="2">The sequence shown here is derived from an EMBL/GenBank/DDBJ whole genome shotgun (WGS) entry which is preliminary data.</text>
</comment>
<protein>
    <submittedName>
        <fullName evidence="2">Uncharacterized protein</fullName>
    </submittedName>
</protein>
<dbReference type="InterPro" id="IPR024368">
    <property type="entry name" value="Ecl1/2/3"/>
</dbReference>
<evidence type="ECO:0000313" key="3">
    <source>
        <dbReference type="Proteomes" id="UP000193642"/>
    </source>
</evidence>
<accession>A0A1Y2CDB9</accession>
<dbReference type="OrthoDB" id="2159041at2759"/>
<evidence type="ECO:0000313" key="2">
    <source>
        <dbReference type="EMBL" id="ORY44305.1"/>
    </source>
</evidence>
<dbReference type="EMBL" id="MCGO01000022">
    <property type="protein sequence ID" value="ORY44305.1"/>
    <property type="molecule type" value="Genomic_DNA"/>
</dbReference>
<dbReference type="AlphaFoldDB" id="A0A1Y2CDB9"/>
<reference evidence="2 3" key="1">
    <citation type="submission" date="2016-07" db="EMBL/GenBank/DDBJ databases">
        <title>Pervasive Adenine N6-methylation of Active Genes in Fungi.</title>
        <authorList>
            <consortium name="DOE Joint Genome Institute"/>
            <person name="Mondo S.J."/>
            <person name="Dannebaum R.O."/>
            <person name="Kuo R.C."/>
            <person name="Labutti K."/>
            <person name="Haridas S."/>
            <person name="Kuo A."/>
            <person name="Salamov A."/>
            <person name="Ahrendt S.R."/>
            <person name="Lipzen A."/>
            <person name="Sullivan W."/>
            <person name="Andreopoulos W.B."/>
            <person name="Clum A."/>
            <person name="Lindquist E."/>
            <person name="Daum C."/>
            <person name="Ramamoorthy G.K."/>
            <person name="Gryganskyi A."/>
            <person name="Culley D."/>
            <person name="Magnuson J.K."/>
            <person name="James T.Y."/>
            <person name="O'Malley M.A."/>
            <person name="Stajich J.E."/>
            <person name="Spatafora J.W."/>
            <person name="Visel A."/>
            <person name="Grigoriev I.V."/>
        </authorList>
    </citation>
    <scope>NUCLEOTIDE SEQUENCE [LARGE SCALE GENOMIC DNA]</scope>
    <source>
        <strain evidence="2 3">JEL800</strain>
    </source>
</reference>
<feature type="region of interest" description="Disordered" evidence="1">
    <location>
        <begin position="54"/>
        <end position="86"/>
    </location>
</feature>
<evidence type="ECO:0000256" key="1">
    <source>
        <dbReference type="SAM" id="MobiDB-lite"/>
    </source>
</evidence>